<sequence length="456" mass="50412">MFSLVLQVADLLMIAVGALIALSLVYGDTAAPSHVDGLFGLLALVLALFAFHLSGVYRPRDVGNAARSTSRALGSWLAAQLAIGVISSSYPSAGPRDNWIVSWTVLAAVLMPIARYSLYAALRALRCRGYGRTPVAIVAPADDGYELATRLGSKRDAAFSLELIFDTTLEHDTRVADIPAVRQLDAFTQLVRAHRISELWIVDARDETLCVEQIVDAFRDDFVNIRIVPALNGRTLPEPAIVECLGMPVLNVVAAPERGLRALPKAVFDRLFALCALIALAPLMATIAIAVKCSSAGPVFFRQCRKGMNGEVFSIYKFRTMHQDADRPGEVTQASRNDARITRIGRFLRRSSLDELPQFINVLKGDMSVVGPRPHAVEHDEYYKNLVQHYMYRYRIKPGITGWAQVNGYRGETERVEKMAARVMFDIHYIQHWTLGFDLKIIGMTVIRGFGGSNAY</sequence>
<reference evidence="9 10" key="1">
    <citation type="submission" date="2019-03" db="EMBL/GenBank/DDBJ databases">
        <title>Genomic Encyclopedia of Type Strains, Phase III (KMG-III): the genomes of soil and plant-associated and newly described type strains.</title>
        <authorList>
            <person name="Whitman W."/>
        </authorList>
    </citation>
    <scope>NUCLEOTIDE SEQUENCE [LARGE SCALE GENOMIC DNA]</scope>
    <source>
        <strain evidence="9 10">LMG 29544</strain>
    </source>
</reference>
<dbReference type="InterPro" id="IPR017475">
    <property type="entry name" value="EPS_sugar_tfrase"/>
</dbReference>
<comment type="similarity">
    <text evidence="2">Belongs to the bacterial sugar transferase family.</text>
</comment>
<dbReference type="AlphaFoldDB" id="A0A4R8LSZ7"/>
<evidence type="ECO:0000256" key="6">
    <source>
        <dbReference type="ARBA" id="ARBA00023136"/>
    </source>
</evidence>
<dbReference type="NCBIfam" id="TIGR03025">
    <property type="entry name" value="EPS_sugtrans"/>
    <property type="match status" value="1"/>
</dbReference>
<feature type="transmembrane region" description="Helical" evidence="7">
    <location>
        <begin position="69"/>
        <end position="88"/>
    </location>
</feature>
<keyword evidence="10" id="KW-1185">Reference proteome</keyword>
<evidence type="ECO:0000313" key="9">
    <source>
        <dbReference type="EMBL" id="TDY50800.1"/>
    </source>
</evidence>
<feature type="transmembrane region" description="Helical" evidence="7">
    <location>
        <begin position="271"/>
        <end position="291"/>
    </location>
</feature>
<dbReference type="GO" id="GO:0016780">
    <property type="term" value="F:phosphotransferase activity, for other substituted phosphate groups"/>
    <property type="evidence" value="ECO:0007669"/>
    <property type="project" value="TreeGrafter"/>
</dbReference>
<evidence type="ECO:0000256" key="7">
    <source>
        <dbReference type="SAM" id="Phobius"/>
    </source>
</evidence>
<gene>
    <name evidence="9" type="ORF">BX592_10835</name>
</gene>
<feature type="transmembrane region" description="Helical" evidence="7">
    <location>
        <begin position="37"/>
        <end position="57"/>
    </location>
</feature>
<evidence type="ECO:0000256" key="1">
    <source>
        <dbReference type="ARBA" id="ARBA00004141"/>
    </source>
</evidence>
<feature type="domain" description="Bacterial sugar transferase" evidence="8">
    <location>
        <begin position="265"/>
        <end position="448"/>
    </location>
</feature>
<comment type="caution">
    <text evidence="9">The sequence shown here is derived from an EMBL/GenBank/DDBJ whole genome shotgun (WGS) entry which is preliminary data.</text>
</comment>
<keyword evidence="4 7" id="KW-0812">Transmembrane</keyword>
<dbReference type="GO" id="GO:0016020">
    <property type="term" value="C:membrane"/>
    <property type="evidence" value="ECO:0007669"/>
    <property type="project" value="UniProtKB-SubCell"/>
</dbReference>
<evidence type="ECO:0000256" key="4">
    <source>
        <dbReference type="ARBA" id="ARBA00022692"/>
    </source>
</evidence>
<dbReference type="PANTHER" id="PTHR30576:SF0">
    <property type="entry name" value="UNDECAPRENYL-PHOSPHATE N-ACETYLGALACTOSAMINYL 1-PHOSPHATE TRANSFERASE-RELATED"/>
    <property type="match status" value="1"/>
</dbReference>
<dbReference type="InterPro" id="IPR017473">
    <property type="entry name" value="Undecaprenyl-P_gluc_Ptfrase"/>
</dbReference>
<dbReference type="PANTHER" id="PTHR30576">
    <property type="entry name" value="COLANIC BIOSYNTHESIS UDP-GLUCOSE LIPID CARRIER TRANSFERASE"/>
    <property type="match status" value="1"/>
</dbReference>
<dbReference type="EMBL" id="SORE01000008">
    <property type="protein sequence ID" value="TDY50800.1"/>
    <property type="molecule type" value="Genomic_DNA"/>
</dbReference>
<dbReference type="Pfam" id="PF13727">
    <property type="entry name" value="CoA_binding_3"/>
    <property type="match status" value="1"/>
</dbReference>
<feature type="transmembrane region" description="Helical" evidence="7">
    <location>
        <begin position="100"/>
        <end position="122"/>
    </location>
</feature>
<evidence type="ECO:0000313" key="10">
    <source>
        <dbReference type="Proteomes" id="UP000295509"/>
    </source>
</evidence>
<evidence type="ECO:0000256" key="5">
    <source>
        <dbReference type="ARBA" id="ARBA00022989"/>
    </source>
</evidence>
<comment type="subcellular location">
    <subcellularLocation>
        <location evidence="1">Membrane</location>
        <topology evidence="1">Multi-pass membrane protein</topology>
    </subcellularLocation>
</comment>
<proteinExistence type="inferred from homology"/>
<organism evidence="9 10">
    <name type="scientific">Paraburkholderia rhizosphaerae</name>
    <dbReference type="NCBI Taxonomy" id="480658"/>
    <lineage>
        <taxon>Bacteria</taxon>
        <taxon>Pseudomonadati</taxon>
        <taxon>Pseudomonadota</taxon>
        <taxon>Betaproteobacteria</taxon>
        <taxon>Burkholderiales</taxon>
        <taxon>Burkholderiaceae</taxon>
        <taxon>Paraburkholderia</taxon>
    </lineage>
</organism>
<dbReference type="Pfam" id="PF02397">
    <property type="entry name" value="Bac_transf"/>
    <property type="match status" value="1"/>
</dbReference>
<evidence type="ECO:0000259" key="8">
    <source>
        <dbReference type="Pfam" id="PF02397"/>
    </source>
</evidence>
<keyword evidence="6 7" id="KW-0472">Membrane</keyword>
<evidence type="ECO:0000256" key="3">
    <source>
        <dbReference type="ARBA" id="ARBA00022679"/>
    </source>
</evidence>
<dbReference type="Proteomes" id="UP000295509">
    <property type="component" value="Unassembled WGS sequence"/>
</dbReference>
<keyword evidence="5 7" id="KW-1133">Transmembrane helix</keyword>
<name>A0A4R8LSZ7_9BURK</name>
<dbReference type="OrthoDB" id="9808602at2"/>
<protein>
    <submittedName>
        <fullName evidence="9">Putative colanic acid biosynthesis UDP-glucose lipid carrier transferase</fullName>
    </submittedName>
</protein>
<evidence type="ECO:0000256" key="2">
    <source>
        <dbReference type="ARBA" id="ARBA00006464"/>
    </source>
</evidence>
<dbReference type="RefSeq" id="WP_134192055.1">
    <property type="nucleotide sequence ID" value="NZ_JBHLUW010000003.1"/>
</dbReference>
<keyword evidence="3 9" id="KW-0808">Transferase</keyword>
<dbReference type="NCBIfam" id="TIGR03023">
    <property type="entry name" value="WcaJ_sugtrans"/>
    <property type="match status" value="1"/>
</dbReference>
<accession>A0A4R8LSZ7</accession>
<dbReference type="InterPro" id="IPR003362">
    <property type="entry name" value="Bact_transf"/>
</dbReference>